<name>A0A0R3UF84_MESCO</name>
<dbReference type="Gene3D" id="2.40.50.140">
    <property type="entry name" value="Nucleic acid-binding proteins"/>
    <property type="match status" value="1"/>
</dbReference>
<protein>
    <submittedName>
        <fullName evidence="6">CSP domain-containing protein</fullName>
    </submittedName>
</protein>
<dbReference type="GO" id="GO:0043488">
    <property type="term" value="P:regulation of mRNA stability"/>
    <property type="evidence" value="ECO:0007669"/>
    <property type="project" value="TreeGrafter"/>
</dbReference>
<dbReference type="FunFam" id="2.40.50.140:FF:000086">
    <property type="entry name" value="Cold shock domain-containing protein C2"/>
    <property type="match status" value="1"/>
</dbReference>
<dbReference type="EMBL" id="UXSR01005210">
    <property type="protein sequence ID" value="VDD79738.1"/>
    <property type="molecule type" value="Genomic_DNA"/>
</dbReference>
<dbReference type="SUPFAM" id="SSF50249">
    <property type="entry name" value="Nucleic acid-binding proteins"/>
    <property type="match status" value="1"/>
</dbReference>
<evidence type="ECO:0000256" key="1">
    <source>
        <dbReference type="ARBA" id="ARBA00022553"/>
    </source>
</evidence>
<feature type="region of interest" description="Disordered" evidence="2">
    <location>
        <begin position="1"/>
        <end position="25"/>
    </location>
</feature>
<dbReference type="PANTHER" id="PTHR12962">
    <property type="entry name" value="CALCIUM-REGULATED HEAT STABLE PROTEIN CRHSP-24-RELATED"/>
    <property type="match status" value="1"/>
</dbReference>
<evidence type="ECO:0000313" key="4">
    <source>
        <dbReference type="EMBL" id="VDD79738.1"/>
    </source>
</evidence>
<reference evidence="4 5" key="1">
    <citation type="submission" date="2018-10" db="EMBL/GenBank/DDBJ databases">
        <authorList>
            <consortium name="Pathogen Informatics"/>
        </authorList>
    </citation>
    <scope>NUCLEOTIDE SEQUENCE [LARGE SCALE GENOMIC DNA]</scope>
</reference>
<evidence type="ECO:0000313" key="5">
    <source>
        <dbReference type="Proteomes" id="UP000267029"/>
    </source>
</evidence>
<dbReference type="SMART" id="SM00357">
    <property type="entry name" value="CSP"/>
    <property type="match status" value="1"/>
</dbReference>
<feature type="domain" description="CSD" evidence="3">
    <location>
        <begin position="37"/>
        <end position="102"/>
    </location>
</feature>
<evidence type="ECO:0000313" key="6">
    <source>
        <dbReference type="WBParaSite" id="MCU_000839-RB"/>
    </source>
</evidence>
<dbReference type="Proteomes" id="UP000267029">
    <property type="component" value="Unassembled WGS sequence"/>
</dbReference>
<accession>A0A0R3UF84</accession>
<dbReference type="InterPro" id="IPR052069">
    <property type="entry name" value="Ca-reg_mRNA-binding_domain"/>
</dbReference>
<dbReference type="Pfam" id="PF00313">
    <property type="entry name" value="CSD"/>
    <property type="match status" value="1"/>
</dbReference>
<dbReference type="InterPro" id="IPR011129">
    <property type="entry name" value="CSD"/>
</dbReference>
<dbReference type="OrthoDB" id="448492at2759"/>
<sequence>MPDSGDHSSSIPPIPSPVIHRRNRTVSQCAKAAEAAEDEGVIESFCREKGHGFIKTDSGDTLFVHVFDIDGEVVPLKGDRVHFKKILIPPKNEKYQAVHVRIINLIPERHQRWENVCNQ</sequence>
<gene>
    <name evidence="4" type="ORF">MCOS_LOCUS5741</name>
</gene>
<dbReference type="WBParaSite" id="MCU_000839-RB">
    <property type="protein sequence ID" value="MCU_000839-RB"/>
    <property type="gene ID" value="MCU_000839"/>
</dbReference>
<dbReference type="InterPro" id="IPR002059">
    <property type="entry name" value="CSP_DNA-bd"/>
</dbReference>
<dbReference type="AlphaFoldDB" id="A0A0R3UF84"/>
<reference evidence="6" key="2">
    <citation type="submission" date="2019-11" db="UniProtKB">
        <authorList>
            <consortium name="WormBaseParasite"/>
        </authorList>
    </citation>
    <scope>IDENTIFICATION</scope>
</reference>
<dbReference type="InterPro" id="IPR012340">
    <property type="entry name" value="NA-bd_OB-fold"/>
</dbReference>
<keyword evidence="1" id="KW-0597">Phosphoprotein</keyword>
<dbReference type="PROSITE" id="PS51857">
    <property type="entry name" value="CSD_2"/>
    <property type="match status" value="1"/>
</dbReference>
<evidence type="ECO:0000256" key="2">
    <source>
        <dbReference type="SAM" id="MobiDB-lite"/>
    </source>
</evidence>
<keyword evidence="5" id="KW-1185">Reference proteome</keyword>
<dbReference type="PANTHER" id="PTHR12962:SF1">
    <property type="entry name" value="COLD SHOCK DOMAIN-CONTAINING PROTEIN CG9705"/>
    <property type="match status" value="1"/>
</dbReference>
<dbReference type="GO" id="GO:0005737">
    <property type="term" value="C:cytoplasm"/>
    <property type="evidence" value="ECO:0007669"/>
    <property type="project" value="TreeGrafter"/>
</dbReference>
<proteinExistence type="predicted"/>
<dbReference type="GO" id="GO:0003730">
    <property type="term" value="F:mRNA 3'-UTR binding"/>
    <property type="evidence" value="ECO:0007669"/>
    <property type="project" value="TreeGrafter"/>
</dbReference>
<dbReference type="STRING" id="53468.A0A0R3UF84"/>
<evidence type="ECO:0000259" key="3">
    <source>
        <dbReference type="PROSITE" id="PS51857"/>
    </source>
</evidence>
<organism evidence="6">
    <name type="scientific">Mesocestoides corti</name>
    <name type="common">Flatworm</name>
    <dbReference type="NCBI Taxonomy" id="53468"/>
    <lineage>
        <taxon>Eukaryota</taxon>
        <taxon>Metazoa</taxon>
        <taxon>Spiralia</taxon>
        <taxon>Lophotrochozoa</taxon>
        <taxon>Platyhelminthes</taxon>
        <taxon>Cestoda</taxon>
        <taxon>Eucestoda</taxon>
        <taxon>Cyclophyllidea</taxon>
        <taxon>Mesocestoididae</taxon>
        <taxon>Mesocestoides</taxon>
    </lineage>
</organism>